<keyword evidence="2" id="KW-1185">Reference proteome</keyword>
<organism evidence="1 2">
    <name type="scientific">Thermaerobacter subterraneus DSM 13965</name>
    <dbReference type="NCBI Taxonomy" id="867903"/>
    <lineage>
        <taxon>Bacteria</taxon>
        <taxon>Bacillati</taxon>
        <taxon>Bacillota</taxon>
        <taxon>Clostridia</taxon>
        <taxon>Eubacteriales</taxon>
        <taxon>Clostridiales Family XVII. Incertae Sedis</taxon>
        <taxon>Thermaerobacter</taxon>
    </lineage>
</organism>
<proteinExistence type="predicted"/>
<dbReference type="Gene3D" id="3.40.50.300">
    <property type="entry name" value="P-loop containing nucleotide triphosphate hydrolases"/>
    <property type="match status" value="1"/>
</dbReference>
<reference evidence="1" key="1">
    <citation type="submission" date="2010-10" db="EMBL/GenBank/DDBJ databases">
        <authorList>
            <consortium name="US DOE Joint Genome Institute (JGI-PGF)"/>
            <person name="Lucas S."/>
            <person name="Copeland A."/>
            <person name="Lapidus A."/>
            <person name="Bruce D."/>
            <person name="Goodwin L."/>
            <person name="Pitluck S."/>
            <person name="Kyrpides N."/>
            <person name="Mavromatis K."/>
            <person name="Detter J.C."/>
            <person name="Han C."/>
            <person name="Land M."/>
            <person name="Hauser L."/>
            <person name="Markowitz V."/>
            <person name="Cheng J.-F."/>
            <person name="Hugenholtz P."/>
            <person name="Woyke T."/>
            <person name="Wu D."/>
            <person name="Pukall R."/>
            <person name="Wahrenburg C."/>
            <person name="Brambilla E."/>
            <person name="Klenk H.-P."/>
            <person name="Eisen J.A."/>
        </authorList>
    </citation>
    <scope>NUCLEOTIDE SEQUENCE [LARGE SCALE GENOMIC DNA]</scope>
    <source>
        <strain evidence="1">DSM 13965</strain>
    </source>
</reference>
<reference evidence="1" key="2">
    <citation type="submission" date="2012-10" db="EMBL/GenBank/DDBJ databases">
        <title>Improved high-quality draft of Thermaerobacter subterraneus C21, DSM 13965.</title>
        <authorList>
            <consortium name="DOE Joint Genome Institute"/>
            <person name="Eisen J."/>
            <person name="Huntemann M."/>
            <person name="Wei C.-L."/>
            <person name="Han J."/>
            <person name="Detter J.C."/>
            <person name="Han C."/>
            <person name="Tapia R."/>
            <person name="Chen A."/>
            <person name="Kyrpides N."/>
            <person name="Mavromatis K."/>
            <person name="Markowitz V."/>
            <person name="Szeto E."/>
            <person name="Ivanova N."/>
            <person name="Mikhailova N."/>
            <person name="Ovchinnikova G."/>
            <person name="Pagani I."/>
            <person name="Pati A."/>
            <person name="Goodwin L."/>
            <person name="Nordberg H.P."/>
            <person name="Cantor M.N."/>
            <person name="Hua S.X."/>
            <person name="Woyke T."/>
            <person name="Eisen J."/>
            <person name="Klenk H.-P."/>
        </authorList>
    </citation>
    <scope>NUCLEOTIDE SEQUENCE [LARGE SCALE GENOMIC DNA]</scope>
    <source>
        <strain evidence="1">DSM 13965</strain>
    </source>
</reference>
<dbReference type="HOGENOM" id="CLU_721469_0_0_9"/>
<dbReference type="eggNOG" id="COG1196">
    <property type="taxonomic scope" value="Bacteria"/>
</dbReference>
<dbReference type="RefSeq" id="WP_006903386.1">
    <property type="nucleotide sequence ID" value="NZ_JH976535.1"/>
</dbReference>
<dbReference type="AlphaFoldDB" id="K6Q2E2"/>
<evidence type="ECO:0000313" key="1">
    <source>
        <dbReference type="EMBL" id="EKP95373.1"/>
    </source>
</evidence>
<protein>
    <recommendedName>
        <fullName evidence="3">Rad50/SbcC-type AAA domain-containing protein</fullName>
    </recommendedName>
</protein>
<accession>K6Q2E2</accession>
<evidence type="ECO:0008006" key="3">
    <source>
        <dbReference type="Google" id="ProtNLM"/>
    </source>
</evidence>
<name>K6Q2E2_9FIRM</name>
<dbReference type="Proteomes" id="UP000005710">
    <property type="component" value="Unassembled WGS sequence"/>
</dbReference>
<sequence>MTLGVRDLATGEELLVERLEELNRRSGAARWRPRRLILINWWLFDEQVFHFAQGRLVLHGRNASGKSTVLAAAITLVLDGNKSPERMDTFGGRGRSVRYYLVGDPDATPESAFYHESRTGYVALEFQYGASARTLTVGVGLYTHRNRPGGEVDFWGFSIEDGRRLGVDLALYDEQRVPLSWRALAERIGMGGRVVRSVAEYKRLVNRLVFGFPDEADYDDLLSLLLQLRSPKLNKDVRPSDVCETLRTALPPLEEGLLDQVSSTIERIDDCLDRLAETDEQARAARAVDQALGNYLNYVAQEAAVKFDAARAHRREVEARRDVLEAHLTTERARHRSRSALHERVRQRLAVVEEELRTLQAHEVFRTEEDLGRAREELARARQ</sequence>
<dbReference type="InterPro" id="IPR027417">
    <property type="entry name" value="P-loop_NTPase"/>
</dbReference>
<dbReference type="SUPFAM" id="SSF52540">
    <property type="entry name" value="P-loop containing nucleoside triphosphate hydrolases"/>
    <property type="match status" value="1"/>
</dbReference>
<dbReference type="EMBL" id="AENY02000002">
    <property type="protein sequence ID" value="EKP95373.1"/>
    <property type="molecule type" value="Genomic_DNA"/>
</dbReference>
<evidence type="ECO:0000313" key="2">
    <source>
        <dbReference type="Proteomes" id="UP000005710"/>
    </source>
</evidence>
<dbReference type="Pfam" id="PF13555">
    <property type="entry name" value="AAA_29"/>
    <property type="match status" value="1"/>
</dbReference>
<comment type="caution">
    <text evidence="1">The sequence shown here is derived from an EMBL/GenBank/DDBJ whole genome shotgun (WGS) entry which is preliminary data.</text>
</comment>
<dbReference type="STRING" id="867903.ThesuDRAFT_01124"/>
<gene>
    <name evidence="1" type="ORF">ThesuDRAFT_01124</name>
</gene>